<evidence type="ECO:0000313" key="1">
    <source>
        <dbReference type="EMBL" id="KAJ9054876.1"/>
    </source>
</evidence>
<gene>
    <name evidence="1" type="ORF">DSO57_1009806</name>
</gene>
<protein>
    <submittedName>
        <fullName evidence="1">Uncharacterized protein</fullName>
    </submittedName>
</protein>
<evidence type="ECO:0000313" key="2">
    <source>
        <dbReference type="Proteomes" id="UP001165960"/>
    </source>
</evidence>
<dbReference type="Proteomes" id="UP001165960">
    <property type="component" value="Unassembled WGS sequence"/>
</dbReference>
<sequence>MGIVVEWVSMKLIISFSLVTLVCSSRRAQGLGIESICPKEASFVTLIKPRVDGNYLCKGDGCISSDVLDKCATYSNASLFEGLAPKKEDPKDPLTFGFEYEPIDYMIPYSIKDAQEPTPKDNKGYAGIDFDITDFETASQVDALLGGYPKRRDLALTFKASQWKALGKAITSKDVFTHLSVYGSIDEIKQMSKETSLPKPSVPVFIVAKDETNKLSISKIMKKNAWIKGYATEKKHGGTDKSITSFTL</sequence>
<accession>A0ACC2RXZ1</accession>
<name>A0ACC2RXZ1_9FUNG</name>
<organism evidence="1 2">
    <name type="scientific">Entomophthora muscae</name>
    <dbReference type="NCBI Taxonomy" id="34485"/>
    <lineage>
        <taxon>Eukaryota</taxon>
        <taxon>Fungi</taxon>
        <taxon>Fungi incertae sedis</taxon>
        <taxon>Zoopagomycota</taxon>
        <taxon>Entomophthoromycotina</taxon>
        <taxon>Entomophthoromycetes</taxon>
        <taxon>Entomophthorales</taxon>
        <taxon>Entomophthoraceae</taxon>
        <taxon>Entomophthora</taxon>
    </lineage>
</organism>
<proteinExistence type="predicted"/>
<keyword evidence="2" id="KW-1185">Reference proteome</keyword>
<reference evidence="1" key="1">
    <citation type="submission" date="2022-04" db="EMBL/GenBank/DDBJ databases">
        <title>Genome of the entomopathogenic fungus Entomophthora muscae.</title>
        <authorList>
            <person name="Elya C."/>
            <person name="Lovett B.R."/>
            <person name="Lee E."/>
            <person name="Macias A.M."/>
            <person name="Hajek A.E."/>
            <person name="De Bivort B.L."/>
            <person name="Kasson M.T."/>
            <person name="De Fine Licht H.H."/>
            <person name="Stajich J.E."/>
        </authorList>
    </citation>
    <scope>NUCLEOTIDE SEQUENCE</scope>
    <source>
        <strain evidence="1">Berkeley</strain>
    </source>
</reference>
<dbReference type="EMBL" id="QTSX02006421">
    <property type="protein sequence ID" value="KAJ9054876.1"/>
    <property type="molecule type" value="Genomic_DNA"/>
</dbReference>
<comment type="caution">
    <text evidence="1">The sequence shown here is derived from an EMBL/GenBank/DDBJ whole genome shotgun (WGS) entry which is preliminary data.</text>
</comment>